<accession>A0A0F9P0X0</accession>
<dbReference type="AlphaFoldDB" id="A0A0F9P0X0"/>
<organism evidence="1">
    <name type="scientific">marine sediment metagenome</name>
    <dbReference type="NCBI Taxonomy" id="412755"/>
    <lineage>
        <taxon>unclassified sequences</taxon>
        <taxon>metagenomes</taxon>
        <taxon>ecological metagenomes</taxon>
    </lineage>
</organism>
<dbReference type="EMBL" id="LAZR01002947">
    <property type="protein sequence ID" value="KKN23704.1"/>
    <property type="molecule type" value="Genomic_DNA"/>
</dbReference>
<sequence length="165" mass="19049">MTKPTFKNICGNCSGGVLEEVPLVPEVPQHTKVRCSHSGVLHKITQPGCISLPNLFLDRGYKNTEGEESYKKFLEYWPRVQEHLRQESRKDTAMYLKWYKEKKLHNPSWFKESRVSTKNLFPKCCNSQKGLRVAPAFVIFDKPCKEGHEGIWIPAPPEYKLEDIG</sequence>
<proteinExistence type="predicted"/>
<gene>
    <name evidence="1" type="ORF">LCGC14_0902290</name>
</gene>
<comment type="caution">
    <text evidence="1">The sequence shown here is derived from an EMBL/GenBank/DDBJ whole genome shotgun (WGS) entry which is preliminary data.</text>
</comment>
<name>A0A0F9P0X0_9ZZZZ</name>
<evidence type="ECO:0000313" key="1">
    <source>
        <dbReference type="EMBL" id="KKN23704.1"/>
    </source>
</evidence>
<protein>
    <submittedName>
        <fullName evidence="1">Uncharacterized protein</fullName>
    </submittedName>
</protein>
<reference evidence="1" key="1">
    <citation type="journal article" date="2015" name="Nature">
        <title>Complex archaea that bridge the gap between prokaryotes and eukaryotes.</title>
        <authorList>
            <person name="Spang A."/>
            <person name="Saw J.H."/>
            <person name="Jorgensen S.L."/>
            <person name="Zaremba-Niedzwiedzka K."/>
            <person name="Martijn J."/>
            <person name="Lind A.E."/>
            <person name="van Eijk R."/>
            <person name="Schleper C."/>
            <person name="Guy L."/>
            <person name="Ettema T.J."/>
        </authorList>
    </citation>
    <scope>NUCLEOTIDE SEQUENCE</scope>
</reference>